<accession>A0A1A5YEH3</accession>
<dbReference type="InterPro" id="IPR003918">
    <property type="entry name" value="NADH_UbQ_OxRdtase"/>
</dbReference>
<evidence type="ECO:0000256" key="1">
    <source>
        <dbReference type="ARBA" id="ARBA00004651"/>
    </source>
</evidence>
<keyword evidence="4" id="KW-1003">Cell membrane</keyword>
<dbReference type="GO" id="GO:0008137">
    <property type="term" value="F:NADH dehydrogenase (ubiquinone) activity"/>
    <property type="evidence" value="ECO:0007669"/>
    <property type="project" value="InterPro"/>
</dbReference>
<feature type="domain" description="NADH:quinone oxidoreductase/Mrp antiporter transmembrane" evidence="10">
    <location>
        <begin position="128"/>
        <end position="416"/>
    </location>
</feature>
<dbReference type="STRING" id="1844972.A7K91_20300"/>
<dbReference type="PANTHER" id="PTHR42703">
    <property type="entry name" value="NADH DEHYDROGENASE"/>
    <property type="match status" value="1"/>
</dbReference>
<dbReference type="EMBL" id="LYPA01000067">
    <property type="protein sequence ID" value="OBR64036.1"/>
    <property type="molecule type" value="Genomic_DNA"/>
</dbReference>
<dbReference type="GO" id="GO:0005886">
    <property type="term" value="C:plasma membrane"/>
    <property type="evidence" value="ECO:0007669"/>
    <property type="project" value="UniProtKB-SubCell"/>
</dbReference>
<name>A0A1A5YEH3_9BACL</name>
<sequence>MNNLLIWPLLVPLLTAAVLVLFRKKIAFQRWVSAIGSIAGLAVALVLVAQVKQNGIQTLFMSGWAPPYGIVFVADMTSALLILATALIGMFIVFFSIGSIDNERQSHFYFPLLHFLLVGVSGSFLTGDIFNLFVCFEVMLISSYALIVLGGTKLQLKETIKYVLINVVSSTLFVAAVAYLYGVTGALNMADLSVKVAEAGQDGILNVIAILFLIVFSLKAGLLLFFWLPGSYSAPPAAVIALFGALLTKVGVYTLVRVFTLIFNGDPAVTHTWIAWMAGVTMIMGALGALAYRDIPRILNYNVIISIGFIAFGLATANADALSGVVFYLLHDMAAKALLFILGGLIIQAAGTGNLDEMGGLLKRHPALGWMFFVTALALAGIPPLSGFPGKLQIITGGFAGGHYWLAAISLLTSFIVLYSLVRVFMAAFWGEERKKLPLDSDDGKKRSLSGFQMNRPGLLLPAAGLLIIIIAMGVGAEWIYPFVEQAGHTLLNPAEYVQAILKE</sequence>
<feature type="transmembrane region" description="Helical" evidence="9">
    <location>
        <begin position="70"/>
        <end position="95"/>
    </location>
</feature>
<dbReference type="RefSeq" id="WP_068685447.1">
    <property type="nucleotide sequence ID" value="NZ_LYPA01000067.1"/>
</dbReference>
<feature type="transmembrane region" description="Helical" evidence="9">
    <location>
        <begin position="162"/>
        <end position="183"/>
    </location>
</feature>
<gene>
    <name evidence="11" type="ORF">A7K91_20300</name>
</gene>
<dbReference type="OrthoDB" id="9811718at2"/>
<dbReference type="PRINTS" id="PR01437">
    <property type="entry name" value="NUOXDRDTASE4"/>
</dbReference>
<protein>
    <submittedName>
        <fullName evidence="11">Na+/H+ antiporter subunit D</fullName>
    </submittedName>
</protein>
<dbReference type="PANTHER" id="PTHR42703:SF1">
    <property type="entry name" value="NA(+)_H(+) ANTIPORTER SUBUNIT D1"/>
    <property type="match status" value="1"/>
</dbReference>
<dbReference type="GO" id="GO:0042773">
    <property type="term" value="P:ATP synthesis coupled electron transport"/>
    <property type="evidence" value="ECO:0007669"/>
    <property type="project" value="InterPro"/>
</dbReference>
<keyword evidence="6 9" id="KW-1133">Transmembrane helix</keyword>
<feature type="transmembrane region" description="Helical" evidence="9">
    <location>
        <begin position="203"/>
        <end position="228"/>
    </location>
</feature>
<comment type="similarity">
    <text evidence="2">Belongs to the CPA3 antiporters (TC 2.A.63) subunit D family.</text>
</comment>
<feature type="transmembrane region" description="Helical" evidence="9">
    <location>
        <begin position="130"/>
        <end position="150"/>
    </location>
</feature>
<evidence type="ECO:0000256" key="9">
    <source>
        <dbReference type="SAM" id="Phobius"/>
    </source>
</evidence>
<keyword evidence="3" id="KW-0813">Transport</keyword>
<dbReference type="Pfam" id="PF00361">
    <property type="entry name" value="Proton_antipo_M"/>
    <property type="match status" value="1"/>
</dbReference>
<dbReference type="AlphaFoldDB" id="A0A1A5YEH3"/>
<evidence type="ECO:0000256" key="7">
    <source>
        <dbReference type="ARBA" id="ARBA00023136"/>
    </source>
</evidence>
<evidence type="ECO:0000313" key="12">
    <source>
        <dbReference type="Proteomes" id="UP000092024"/>
    </source>
</evidence>
<feature type="transmembrane region" description="Helical" evidence="9">
    <location>
        <begin position="240"/>
        <end position="262"/>
    </location>
</feature>
<feature type="transmembrane region" description="Helical" evidence="9">
    <location>
        <begin position="274"/>
        <end position="292"/>
    </location>
</feature>
<dbReference type="Proteomes" id="UP000092024">
    <property type="component" value="Unassembled WGS sequence"/>
</dbReference>
<evidence type="ECO:0000256" key="8">
    <source>
        <dbReference type="RuleBase" id="RU000320"/>
    </source>
</evidence>
<feature type="transmembrane region" description="Helical" evidence="9">
    <location>
        <begin position="405"/>
        <end position="430"/>
    </location>
</feature>
<keyword evidence="5 8" id="KW-0812">Transmembrane</keyword>
<dbReference type="InterPro" id="IPR001750">
    <property type="entry name" value="ND/Mrp_TM"/>
</dbReference>
<proteinExistence type="inferred from homology"/>
<feature type="transmembrane region" description="Helical" evidence="9">
    <location>
        <begin position="299"/>
        <end position="317"/>
    </location>
</feature>
<feature type="transmembrane region" description="Helical" evidence="9">
    <location>
        <begin position="6"/>
        <end position="22"/>
    </location>
</feature>
<keyword evidence="12" id="KW-1185">Reference proteome</keyword>
<evidence type="ECO:0000313" key="11">
    <source>
        <dbReference type="EMBL" id="OBR64036.1"/>
    </source>
</evidence>
<keyword evidence="7 9" id="KW-0472">Membrane</keyword>
<evidence type="ECO:0000259" key="10">
    <source>
        <dbReference type="Pfam" id="PF00361"/>
    </source>
</evidence>
<feature type="transmembrane region" description="Helical" evidence="9">
    <location>
        <begin position="107"/>
        <end position="124"/>
    </location>
</feature>
<dbReference type="NCBIfam" id="NF009306">
    <property type="entry name" value="PRK12663.1"/>
    <property type="match status" value="1"/>
</dbReference>
<evidence type="ECO:0000256" key="2">
    <source>
        <dbReference type="ARBA" id="ARBA00005346"/>
    </source>
</evidence>
<evidence type="ECO:0000256" key="3">
    <source>
        <dbReference type="ARBA" id="ARBA00022449"/>
    </source>
</evidence>
<keyword evidence="3" id="KW-0050">Antiport</keyword>
<feature type="transmembrane region" description="Helical" evidence="9">
    <location>
        <begin position="367"/>
        <end position="385"/>
    </location>
</feature>
<organism evidence="11 12">
    <name type="scientific">Paenibacillus oryzae</name>
    <dbReference type="NCBI Taxonomy" id="1844972"/>
    <lineage>
        <taxon>Bacteria</taxon>
        <taxon>Bacillati</taxon>
        <taxon>Bacillota</taxon>
        <taxon>Bacilli</taxon>
        <taxon>Bacillales</taxon>
        <taxon>Paenibacillaceae</taxon>
        <taxon>Paenibacillus</taxon>
    </lineage>
</organism>
<feature type="transmembrane region" description="Helical" evidence="9">
    <location>
        <begin position="459"/>
        <end position="481"/>
    </location>
</feature>
<evidence type="ECO:0000256" key="6">
    <source>
        <dbReference type="ARBA" id="ARBA00022989"/>
    </source>
</evidence>
<reference evidence="11 12" key="1">
    <citation type="submission" date="2016-05" db="EMBL/GenBank/DDBJ databases">
        <title>Paenibacillus oryzae. sp. nov., isolated from the rice root.</title>
        <authorList>
            <person name="Zhang J."/>
            <person name="Zhang X."/>
        </authorList>
    </citation>
    <scope>NUCLEOTIDE SEQUENCE [LARGE SCALE GENOMIC DNA]</scope>
    <source>
        <strain evidence="11 12">1DrF-4</strain>
    </source>
</reference>
<comment type="caution">
    <text evidence="11">The sequence shown here is derived from an EMBL/GenBank/DDBJ whole genome shotgun (WGS) entry which is preliminary data.</text>
</comment>
<feature type="transmembrane region" description="Helical" evidence="9">
    <location>
        <begin position="31"/>
        <end position="50"/>
    </location>
</feature>
<evidence type="ECO:0000256" key="4">
    <source>
        <dbReference type="ARBA" id="ARBA00022475"/>
    </source>
</evidence>
<comment type="subcellular location">
    <subcellularLocation>
        <location evidence="1">Cell membrane</location>
        <topology evidence="1">Multi-pass membrane protein</topology>
    </subcellularLocation>
    <subcellularLocation>
        <location evidence="8">Membrane</location>
        <topology evidence="8">Multi-pass membrane protein</topology>
    </subcellularLocation>
</comment>
<dbReference type="GO" id="GO:0015297">
    <property type="term" value="F:antiporter activity"/>
    <property type="evidence" value="ECO:0007669"/>
    <property type="project" value="UniProtKB-KW"/>
</dbReference>
<dbReference type="InterPro" id="IPR050586">
    <property type="entry name" value="CPA3_Na-H_Antiporter_D"/>
</dbReference>
<dbReference type="NCBIfam" id="NF005818">
    <property type="entry name" value="PRK07691.1"/>
    <property type="match status" value="1"/>
</dbReference>
<evidence type="ECO:0000256" key="5">
    <source>
        <dbReference type="ARBA" id="ARBA00022692"/>
    </source>
</evidence>